<dbReference type="PANTHER" id="PTHR45711">
    <property type="entry name" value="CHLORIDE CHANNEL PROTEIN"/>
    <property type="match status" value="1"/>
</dbReference>
<evidence type="ECO:0000256" key="6">
    <source>
        <dbReference type="ARBA" id="ARBA00023136"/>
    </source>
</evidence>
<evidence type="ECO:0000256" key="7">
    <source>
        <dbReference type="ARBA" id="ARBA00023214"/>
    </source>
</evidence>
<evidence type="ECO:0000313" key="10">
    <source>
        <dbReference type="Proteomes" id="UP000237798"/>
    </source>
</evidence>
<feature type="transmembrane region" description="Helical" evidence="8">
    <location>
        <begin position="193"/>
        <end position="211"/>
    </location>
</feature>
<dbReference type="GO" id="GO:0005247">
    <property type="term" value="F:voltage-gated chloride channel activity"/>
    <property type="evidence" value="ECO:0007669"/>
    <property type="project" value="TreeGrafter"/>
</dbReference>
<evidence type="ECO:0000256" key="4">
    <source>
        <dbReference type="ARBA" id="ARBA00022989"/>
    </source>
</evidence>
<dbReference type="RefSeq" id="WP_106009594.1">
    <property type="nucleotide sequence ID" value="NZ_PVXP01000026.1"/>
</dbReference>
<name>A0A2T0BMA6_9CLOT</name>
<reference evidence="9 10" key="1">
    <citation type="submission" date="2018-03" db="EMBL/GenBank/DDBJ databases">
        <title>Genome sequence of Clostridium luticellarii DSM 29923.</title>
        <authorList>
            <person name="Poehlein A."/>
            <person name="Daniel R."/>
        </authorList>
    </citation>
    <scope>NUCLEOTIDE SEQUENCE [LARGE SCALE GENOMIC DNA]</scope>
    <source>
        <strain evidence="9 10">DSM 29923</strain>
    </source>
</reference>
<keyword evidence="5" id="KW-0406">Ion transport</keyword>
<dbReference type="GO" id="GO:0005886">
    <property type="term" value="C:plasma membrane"/>
    <property type="evidence" value="ECO:0007669"/>
    <property type="project" value="TreeGrafter"/>
</dbReference>
<organism evidence="9 10">
    <name type="scientific">Clostridium luticellarii</name>
    <dbReference type="NCBI Taxonomy" id="1691940"/>
    <lineage>
        <taxon>Bacteria</taxon>
        <taxon>Bacillati</taxon>
        <taxon>Bacillota</taxon>
        <taxon>Clostridia</taxon>
        <taxon>Eubacteriales</taxon>
        <taxon>Clostridiaceae</taxon>
        <taxon>Clostridium</taxon>
    </lineage>
</organism>
<feature type="transmembrane region" description="Helical" evidence="8">
    <location>
        <begin position="60"/>
        <end position="80"/>
    </location>
</feature>
<feature type="transmembrane region" description="Helical" evidence="8">
    <location>
        <begin position="331"/>
        <end position="355"/>
    </location>
</feature>
<feature type="transmembrane region" description="Helical" evidence="8">
    <location>
        <begin position="110"/>
        <end position="128"/>
    </location>
</feature>
<dbReference type="Pfam" id="PF00654">
    <property type="entry name" value="Voltage_CLC"/>
    <property type="match status" value="1"/>
</dbReference>
<dbReference type="AlphaFoldDB" id="A0A2T0BMA6"/>
<dbReference type="InterPro" id="IPR014743">
    <property type="entry name" value="Cl-channel_core"/>
</dbReference>
<feature type="transmembrane region" description="Helical" evidence="8">
    <location>
        <begin position="231"/>
        <end position="252"/>
    </location>
</feature>
<feature type="transmembrane region" description="Helical" evidence="8">
    <location>
        <begin position="295"/>
        <end position="319"/>
    </location>
</feature>
<keyword evidence="2" id="KW-0813">Transport</keyword>
<feature type="transmembrane region" description="Helical" evidence="8">
    <location>
        <begin position="20"/>
        <end position="40"/>
    </location>
</feature>
<accession>A0A2T0BMA6</accession>
<dbReference type="Proteomes" id="UP000237798">
    <property type="component" value="Unassembled WGS sequence"/>
</dbReference>
<dbReference type="CDD" id="cd01031">
    <property type="entry name" value="EriC"/>
    <property type="match status" value="1"/>
</dbReference>
<feature type="transmembrane region" description="Helical" evidence="8">
    <location>
        <begin position="361"/>
        <end position="378"/>
    </location>
</feature>
<evidence type="ECO:0000256" key="2">
    <source>
        <dbReference type="ARBA" id="ARBA00022448"/>
    </source>
</evidence>
<dbReference type="Gene3D" id="1.10.3080.10">
    <property type="entry name" value="Clc chloride channel"/>
    <property type="match status" value="1"/>
</dbReference>
<dbReference type="PRINTS" id="PR00762">
    <property type="entry name" value="CLCHANNEL"/>
</dbReference>
<keyword evidence="4 8" id="KW-1133">Transmembrane helix</keyword>
<evidence type="ECO:0000256" key="1">
    <source>
        <dbReference type="ARBA" id="ARBA00004141"/>
    </source>
</evidence>
<feature type="transmembrane region" description="Helical" evidence="8">
    <location>
        <begin position="385"/>
        <end position="411"/>
    </location>
</feature>
<dbReference type="EMBL" id="PVXP01000026">
    <property type="protein sequence ID" value="PRR85015.1"/>
    <property type="molecule type" value="Genomic_DNA"/>
</dbReference>
<dbReference type="PANTHER" id="PTHR45711:SF6">
    <property type="entry name" value="CHLORIDE CHANNEL PROTEIN"/>
    <property type="match status" value="1"/>
</dbReference>
<evidence type="ECO:0000256" key="8">
    <source>
        <dbReference type="SAM" id="Phobius"/>
    </source>
</evidence>
<gene>
    <name evidence="9" type="primary">clcA</name>
    <name evidence="9" type="ORF">CLLU_20030</name>
</gene>
<dbReference type="InterPro" id="IPR001807">
    <property type="entry name" value="ClC"/>
</dbReference>
<feature type="transmembrane region" description="Helical" evidence="8">
    <location>
        <begin position="157"/>
        <end position="181"/>
    </location>
</feature>
<keyword evidence="10" id="KW-1185">Reference proteome</keyword>
<keyword evidence="6 8" id="KW-0472">Membrane</keyword>
<feature type="transmembrane region" description="Helical" evidence="8">
    <location>
        <begin position="272"/>
        <end position="289"/>
    </location>
</feature>
<proteinExistence type="predicted"/>
<evidence type="ECO:0000256" key="5">
    <source>
        <dbReference type="ARBA" id="ARBA00023065"/>
    </source>
</evidence>
<evidence type="ECO:0000313" key="9">
    <source>
        <dbReference type="EMBL" id="PRR85015.1"/>
    </source>
</evidence>
<comment type="caution">
    <text evidence="9">The sequence shown here is derived from an EMBL/GenBank/DDBJ whole genome shotgun (WGS) entry which is preliminary data.</text>
</comment>
<keyword evidence="7" id="KW-0868">Chloride</keyword>
<protein>
    <submittedName>
        <fullName evidence="9">H(+)/Cl(-) exchange transporter ClcA</fullName>
    </submittedName>
</protein>
<dbReference type="OrthoDB" id="9812438at2"/>
<comment type="subcellular location">
    <subcellularLocation>
        <location evidence="1">Membrane</location>
        <topology evidence="1">Multi-pass membrane protein</topology>
    </subcellularLocation>
</comment>
<dbReference type="SUPFAM" id="SSF81340">
    <property type="entry name" value="Clc chloride channel"/>
    <property type="match status" value="1"/>
</dbReference>
<keyword evidence="3 8" id="KW-0812">Transmembrane</keyword>
<evidence type="ECO:0000256" key="3">
    <source>
        <dbReference type="ARBA" id="ARBA00022692"/>
    </source>
</evidence>
<sequence length="432" mass="46171">MKSSTVDRIELWYDCRVKIILESMLVGVLAGLVAVFYRCLLEKSLVFAHFIYARELENLWLVPVVTGALIAAGYIVGCIVKSDSMVAGSGIPQVEGILIGKLSMNWYKVLLKKFITGVMAIGAGLSLGREGPSVQIGAAVGQGVGRLFRGTDLEEKFLMTGGASAGLAAAFNAPLAGCIFALEEMHKSFSPKILVSAFSASIISDFIAKQFVGMSPVFNFKYIKVIPLESYGYVVVLGIILALCGVLFNKALLKSQDIYNSKKWLTAKNKPIIAFLIAGVVGLVLPQVLGGGHDLVAMLANSNVTLQMMVIILVAKFLFTMSSYGSGTPGGIFLPLLVIGALIGGIYGDIIHIAFGFNSSYINNLIILGMAGYFSSVVKSPITGIVLITEMTGAFTNLLSVSLVSMVAYIFSDMLNSKPVYELLLGRILSKK</sequence>